<dbReference type="Proteomes" id="UP000439903">
    <property type="component" value="Unassembled WGS sequence"/>
</dbReference>
<organism evidence="1 2">
    <name type="scientific">Gigaspora margarita</name>
    <dbReference type="NCBI Taxonomy" id="4874"/>
    <lineage>
        <taxon>Eukaryota</taxon>
        <taxon>Fungi</taxon>
        <taxon>Fungi incertae sedis</taxon>
        <taxon>Mucoromycota</taxon>
        <taxon>Glomeromycotina</taxon>
        <taxon>Glomeromycetes</taxon>
        <taxon>Diversisporales</taxon>
        <taxon>Gigasporaceae</taxon>
        <taxon>Gigaspora</taxon>
    </lineage>
</organism>
<dbReference type="EMBL" id="WTPW01000776">
    <property type="protein sequence ID" value="KAF0480813.1"/>
    <property type="molecule type" value="Genomic_DNA"/>
</dbReference>
<accession>A0A8H4AD20</accession>
<proteinExistence type="predicted"/>
<dbReference type="AlphaFoldDB" id="A0A8H4AD20"/>
<evidence type="ECO:0000313" key="1">
    <source>
        <dbReference type="EMBL" id="KAF0480813.1"/>
    </source>
</evidence>
<sequence length="97" mass="11427">MSNINLLKILSVRFDDVIKGASLSDIKSYFKNFDQTNISEAFDATKTNQEVITDKEWTAFTKKFYNLQVKSQSGYKSLIKYLDKEENKIYWRINQQV</sequence>
<reference evidence="1 2" key="1">
    <citation type="journal article" date="2019" name="Environ. Microbiol.">
        <title>At the nexus of three kingdoms: the genome of the mycorrhizal fungus Gigaspora margarita provides insights into plant, endobacterial and fungal interactions.</title>
        <authorList>
            <person name="Venice F."/>
            <person name="Ghignone S."/>
            <person name="Salvioli di Fossalunga A."/>
            <person name="Amselem J."/>
            <person name="Novero M."/>
            <person name="Xianan X."/>
            <person name="Sedzielewska Toro K."/>
            <person name="Morin E."/>
            <person name="Lipzen A."/>
            <person name="Grigoriev I.V."/>
            <person name="Henrissat B."/>
            <person name="Martin F.M."/>
            <person name="Bonfante P."/>
        </authorList>
    </citation>
    <scope>NUCLEOTIDE SEQUENCE [LARGE SCALE GENOMIC DNA]</scope>
    <source>
        <strain evidence="1 2">BEG34</strain>
    </source>
</reference>
<name>A0A8H4AD20_GIGMA</name>
<protein>
    <submittedName>
        <fullName evidence="1">Uncharacterized protein</fullName>
    </submittedName>
</protein>
<keyword evidence="2" id="KW-1185">Reference proteome</keyword>
<comment type="caution">
    <text evidence="1">The sequence shown here is derived from an EMBL/GenBank/DDBJ whole genome shotgun (WGS) entry which is preliminary data.</text>
</comment>
<evidence type="ECO:0000313" key="2">
    <source>
        <dbReference type="Proteomes" id="UP000439903"/>
    </source>
</evidence>
<dbReference type="OrthoDB" id="2455238at2759"/>
<gene>
    <name evidence="1" type="ORF">F8M41_023661</name>
</gene>